<accession>A0ABM5LUC3</accession>
<gene>
    <name evidence="1" type="ordered locus">BATR1942_02355</name>
</gene>
<dbReference type="InterPro" id="IPR002933">
    <property type="entry name" value="Peptidase_M20"/>
</dbReference>
<keyword evidence="2" id="KW-1185">Reference proteome</keyword>
<dbReference type="RefSeq" id="WP_013390455.1">
    <property type="nucleotide sequence ID" value="NC_014639.1"/>
</dbReference>
<dbReference type="SUPFAM" id="SSF53187">
    <property type="entry name" value="Zn-dependent exopeptidases"/>
    <property type="match status" value="1"/>
</dbReference>
<name>A0ABM5LUC3_BACA1</name>
<dbReference type="PIRSF" id="PIRSF010386">
    <property type="entry name" value="RocB"/>
    <property type="match status" value="1"/>
</dbReference>
<dbReference type="Proteomes" id="UP000006867">
    <property type="component" value="Chromosome"/>
</dbReference>
<organism evidence="1 2">
    <name type="scientific">Bacillus atrophaeus (strain 1942)</name>
    <dbReference type="NCBI Taxonomy" id="720555"/>
    <lineage>
        <taxon>Bacteria</taxon>
        <taxon>Bacillati</taxon>
        <taxon>Bacillota</taxon>
        <taxon>Bacilli</taxon>
        <taxon>Bacillales</taxon>
        <taxon>Bacillaceae</taxon>
        <taxon>Bacillus</taxon>
    </lineage>
</organism>
<dbReference type="Pfam" id="PF01546">
    <property type="entry name" value="Peptidase_M20"/>
    <property type="match status" value="1"/>
</dbReference>
<reference evidence="1 2" key="1">
    <citation type="journal article" date="2011" name="Front. Microbiol.">
        <title>Genomic signatures of strain selection and enhancement in Bacillus atrophaeus var. globigii, a historical biowarfare simulant.</title>
        <authorList>
            <person name="Gibbons H.S."/>
            <person name="Broomall S.M."/>
            <person name="McNew L.A."/>
            <person name="Daligault H."/>
            <person name="Chapman C."/>
            <person name="Bruce D."/>
            <person name="Karavis M."/>
            <person name="Krepps M."/>
            <person name="McGregor P.A."/>
            <person name="Hong C."/>
            <person name="Park K.H."/>
            <person name="Akmal A."/>
            <person name="Feldman A."/>
            <person name="Lin J.S."/>
            <person name="Chang W.E."/>
            <person name="Higgs B.W."/>
            <person name="Demirev P."/>
            <person name="Lindquist J."/>
            <person name="Liem A."/>
            <person name="Fochler E."/>
            <person name="Read T.D."/>
            <person name="Tapia R."/>
            <person name="Johnson S."/>
            <person name="Bishop-Lilly K.A."/>
            <person name="Detter C."/>
            <person name="Han C."/>
            <person name="Sozhamannan S."/>
            <person name="Rosenzweig C.N."/>
            <person name="Skowronski E.W."/>
        </authorList>
    </citation>
    <scope>NUCLEOTIDE SEQUENCE [LARGE SCALE GENOMIC DNA]</scope>
    <source>
        <strain evidence="1 2">1942</strain>
    </source>
</reference>
<dbReference type="EMBL" id="CP002207">
    <property type="protein sequence ID" value="ADP31427.1"/>
    <property type="molecule type" value="Genomic_DNA"/>
</dbReference>
<evidence type="ECO:0000313" key="2">
    <source>
        <dbReference type="Proteomes" id="UP000006867"/>
    </source>
</evidence>
<dbReference type="InterPro" id="IPR050072">
    <property type="entry name" value="Peptidase_M20A"/>
</dbReference>
<proteinExistence type="predicted"/>
<dbReference type="PANTHER" id="PTHR43808:SF27">
    <property type="entry name" value="PROTEIN ROCB"/>
    <property type="match status" value="1"/>
</dbReference>
<dbReference type="InterPro" id="IPR012166">
    <property type="entry name" value="Uncharacterised_RocB"/>
</dbReference>
<protein>
    <submittedName>
        <fullName evidence="1">N-deacylase involved in arginine and ornithine utilization</fullName>
    </submittedName>
</protein>
<dbReference type="PANTHER" id="PTHR43808">
    <property type="entry name" value="ACETYLORNITHINE DEACETYLASE"/>
    <property type="match status" value="1"/>
</dbReference>
<dbReference type="Gene3D" id="3.40.630.10">
    <property type="entry name" value="Zn peptidases"/>
    <property type="match status" value="1"/>
</dbReference>
<evidence type="ECO:0000313" key="1">
    <source>
        <dbReference type="EMBL" id="ADP31427.1"/>
    </source>
</evidence>
<sequence>MYEKISQMKMPERIEALTKALINIKSINGTVGEAAAADFIKEVLTGFPYFKQHPDQVWEQPIPSDPYGRKNVFALLKGTKDSQKTVIYHAHIDTVGIEDFGPLKDDALEPDKLAEYFASYSFHQEVQKDAQSGEWMFGRGSVDMQSGIAVHLANVLYFSELLDELPGNILFMANPDEESQHAGILSAIPELNRLQKEHQFTYLSAINTDFITPLYDNDSTRYIYTGAAGKLLPCFYIYGREVHVGDTLAGIDPNLIASELTRRIHNNINLAENIDGELILPPSCLYQRDNKEAYNVQTAVSSYLYFNYFLYEKTAKEVMDQLLHISLEACEHVEEKLSDYYEEFLKRTNLPKKDLSWHIQVVSLEEYMEELRAKGIDPDLSIKETFKKYEHLELRMRCFKVVEELQKLDPEQSAKVIVFYAPPYLPHNYLKEENNNDRQLLSVIKEAVEKVAVSTGETFAFKKFFPYLADGSFLSLHETDSEIASFTKNFPGWDIIGSIPFEDIRQLNIPSINMGVYGKDGHKWTERVYKPYTFHVLPALIQQTTVHLLESDQLTTDRKKQNSSEYKTYTYSCDHDNGCVY</sequence>